<reference evidence="1 2" key="1">
    <citation type="submission" date="2018-08" db="EMBL/GenBank/DDBJ databases">
        <title>Draft genome of the lignicolous fungus Coniochaeta pulveracea.</title>
        <authorList>
            <person name="Borstlap C.J."/>
            <person name="De Witt R.N."/>
            <person name="Botha A."/>
            <person name="Volschenk H."/>
        </authorList>
    </citation>
    <scope>NUCLEOTIDE SEQUENCE [LARGE SCALE GENOMIC DNA]</scope>
    <source>
        <strain evidence="1 2">CAB683</strain>
    </source>
</reference>
<gene>
    <name evidence="1" type="ORF">DL546_006806</name>
</gene>
<organism evidence="1 2">
    <name type="scientific">Coniochaeta pulveracea</name>
    <dbReference type="NCBI Taxonomy" id="177199"/>
    <lineage>
        <taxon>Eukaryota</taxon>
        <taxon>Fungi</taxon>
        <taxon>Dikarya</taxon>
        <taxon>Ascomycota</taxon>
        <taxon>Pezizomycotina</taxon>
        <taxon>Sordariomycetes</taxon>
        <taxon>Sordariomycetidae</taxon>
        <taxon>Coniochaetales</taxon>
        <taxon>Coniochaetaceae</taxon>
        <taxon>Coniochaeta</taxon>
    </lineage>
</organism>
<proteinExistence type="predicted"/>
<protein>
    <submittedName>
        <fullName evidence="1">Uncharacterized protein</fullName>
    </submittedName>
</protein>
<accession>A0A420YCU3</accession>
<dbReference type="AlphaFoldDB" id="A0A420YCU3"/>
<evidence type="ECO:0000313" key="2">
    <source>
        <dbReference type="Proteomes" id="UP000275385"/>
    </source>
</evidence>
<dbReference type="Proteomes" id="UP000275385">
    <property type="component" value="Unassembled WGS sequence"/>
</dbReference>
<dbReference type="EMBL" id="QVQW01000019">
    <property type="protein sequence ID" value="RKU45696.1"/>
    <property type="molecule type" value="Genomic_DNA"/>
</dbReference>
<keyword evidence="2" id="KW-1185">Reference proteome</keyword>
<evidence type="ECO:0000313" key="1">
    <source>
        <dbReference type="EMBL" id="RKU45696.1"/>
    </source>
</evidence>
<name>A0A420YCU3_9PEZI</name>
<sequence>MLTALEMKLICWSSKPLLRARPDRELVRLTPDSRQGVKWHHVLKCPGKRKAQSSQQPCLEQATSDPITRIAPVSPAEFCLLQILASIIGIEDDLSQKMVYMESNRNKIPVHLV</sequence>
<comment type="caution">
    <text evidence="1">The sequence shown here is derived from an EMBL/GenBank/DDBJ whole genome shotgun (WGS) entry which is preliminary data.</text>
</comment>